<accession>A0ABR4HBP7</accession>
<evidence type="ECO:0000313" key="1">
    <source>
        <dbReference type="EMBL" id="KAL2812903.1"/>
    </source>
</evidence>
<organism evidence="1 2">
    <name type="scientific">Aspergillus cavernicola</name>
    <dbReference type="NCBI Taxonomy" id="176166"/>
    <lineage>
        <taxon>Eukaryota</taxon>
        <taxon>Fungi</taxon>
        <taxon>Dikarya</taxon>
        <taxon>Ascomycota</taxon>
        <taxon>Pezizomycotina</taxon>
        <taxon>Eurotiomycetes</taxon>
        <taxon>Eurotiomycetidae</taxon>
        <taxon>Eurotiales</taxon>
        <taxon>Aspergillaceae</taxon>
        <taxon>Aspergillus</taxon>
        <taxon>Aspergillus subgen. Nidulantes</taxon>
    </lineage>
</organism>
<dbReference type="EMBL" id="JBFXLS010000159">
    <property type="protein sequence ID" value="KAL2812903.1"/>
    <property type="molecule type" value="Genomic_DNA"/>
</dbReference>
<proteinExistence type="predicted"/>
<reference evidence="1 2" key="1">
    <citation type="submission" date="2024-07" db="EMBL/GenBank/DDBJ databases">
        <title>Section-level genome sequencing and comparative genomics of Aspergillus sections Usti and Cavernicolus.</title>
        <authorList>
            <consortium name="Lawrence Berkeley National Laboratory"/>
            <person name="Nybo J.L."/>
            <person name="Vesth T.C."/>
            <person name="Theobald S."/>
            <person name="Frisvad J.C."/>
            <person name="Larsen T.O."/>
            <person name="Kjaerboelling I."/>
            <person name="Rothschild-Mancinelli K."/>
            <person name="Lyhne E.K."/>
            <person name="Kogle M.E."/>
            <person name="Barry K."/>
            <person name="Clum A."/>
            <person name="Na H."/>
            <person name="Ledsgaard L."/>
            <person name="Lin J."/>
            <person name="Lipzen A."/>
            <person name="Kuo A."/>
            <person name="Riley R."/>
            <person name="Mondo S."/>
            <person name="LaButti K."/>
            <person name="Haridas S."/>
            <person name="Pangalinan J."/>
            <person name="Salamov A.A."/>
            <person name="Simmons B.A."/>
            <person name="Magnuson J.K."/>
            <person name="Chen J."/>
            <person name="Drula E."/>
            <person name="Henrissat B."/>
            <person name="Wiebenga A."/>
            <person name="Lubbers R.J."/>
            <person name="Gomes A.C."/>
            <person name="Makela M.R."/>
            <person name="Stajich J."/>
            <person name="Grigoriev I.V."/>
            <person name="Mortensen U.H."/>
            <person name="De vries R.P."/>
            <person name="Baker S.E."/>
            <person name="Andersen M.R."/>
        </authorList>
    </citation>
    <scope>NUCLEOTIDE SEQUENCE [LARGE SCALE GENOMIC DNA]</scope>
    <source>
        <strain evidence="1 2">CBS 600.67</strain>
    </source>
</reference>
<name>A0ABR4HBP7_9EURO</name>
<sequence length="190" mass="21907">MPINFMDPRPIPADTDVRHEEPKLFTEEYQFSGMEIDLSMHFSIAWKITDEDCQEEGESTVHMVFINDNHLELSPVISNPDLPIHERHMNPDPRISGPSVLEAIRKRPIVGSTWVAKYQAWPNHLLFILWGGCKGGNSSVVPKDKECLWNNALVAVRDIQFENGRYIQNYQEQLRAMDRIDRSMRSAFGV</sequence>
<keyword evidence="2" id="KW-1185">Reference proteome</keyword>
<dbReference type="Proteomes" id="UP001610335">
    <property type="component" value="Unassembled WGS sequence"/>
</dbReference>
<gene>
    <name evidence="1" type="ORF">BDW59DRAFT_167682</name>
</gene>
<comment type="caution">
    <text evidence="1">The sequence shown here is derived from an EMBL/GenBank/DDBJ whole genome shotgun (WGS) entry which is preliminary data.</text>
</comment>
<evidence type="ECO:0000313" key="2">
    <source>
        <dbReference type="Proteomes" id="UP001610335"/>
    </source>
</evidence>
<protein>
    <submittedName>
        <fullName evidence="1">Uncharacterized protein</fullName>
    </submittedName>
</protein>